<dbReference type="PANTHER" id="PTHR12565:SF431">
    <property type="entry name" value="TRANSCRIPTION FACTOR BHLH137"/>
    <property type="match status" value="1"/>
</dbReference>
<dbReference type="GO" id="GO:0003700">
    <property type="term" value="F:DNA-binding transcription factor activity"/>
    <property type="evidence" value="ECO:0007669"/>
    <property type="project" value="TreeGrafter"/>
</dbReference>
<protein>
    <recommendedName>
        <fullName evidence="6">BHLH domain-containing protein</fullName>
    </recommendedName>
</protein>
<reference evidence="7" key="1">
    <citation type="journal article" date="2017" name="Nature">
        <title>The genome of Chenopodium quinoa.</title>
        <authorList>
            <person name="Jarvis D.E."/>
            <person name="Ho Y.S."/>
            <person name="Lightfoot D.J."/>
            <person name="Schmoeckel S.M."/>
            <person name="Li B."/>
            <person name="Borm T.J.A."/>
            <person name="Ohyanagi H."/>
            <person name="Mineta K."/>
            <person name="Michell C.T."/>
            <person name="Saber N."/>
            <person name="Kharbatia N.M."/>
            <person name="Rupper R.R."/>
            <person name="Sharp A.R."/>
            <person name="Dally N."/>
            <person name="Boughton B.A."/>
            <person name="Woo Y.H."/>
            <person name="Gao G."/>
            <person name="Schijlen E.G.W.M."/>
            <person name="Guo X."/>
            <person name="Momin A.A."/>
            <person name="Negrao S."/>
            <person name="Al-Babili S."/>
            <person name="Gehring C."/>
            <person name="Roessner U."/>
            <person name="Jung C."/>
            <person name="Murphy K."/>
            <person name="Arold S.T."/>
            <person name="Gojobori T."/>
            <person name="van der Linden C.G."/>
            <person name="van Loo E.N."/>
            <person name="Jellen E.N."/>
            <person name="Maughan P.J."/>
            <person name="Tester M."/>
        </authorList>
    </citation>
    <scope>NUCLEOTIDE SEQUENCE [LARGE SCALE GENOMIC DNA]</scope>
    <source>
        <strain evidence="7">cv. PI 614886</strain>
    </source>
</reference>
<evidence type="ECO:0000256" key="2">
    <source>
        <dbReference type="ARBA" id="ARBA00023015"/>
    </source>
</evidence>
<dbReference type="SUPFAM" id="SSF47459">
    <property type="entry name" value="HLH, helix-loop-helix DNA-binding domain"/>
    <property type="match status" value="1"/>
</dbReference>
<evidence type="ECO:0000313" key="8">
    <source>
        <dbReference type="Proteomes" id="UP000596660"/>
    </source>
</evidence>
<feature type="compositionally biased region" description="Polar residues" evidence="5">
    <location>
        <begin position="45"/>
        <end position="68"/>
    </location>
</feature>
<dbReference type="FunFam" id="4.10.280.10:FF:000002">
    <property type="entry name" value="Basic helix-loop-helix transcription factor"/>
    <property type="match status" value="1"/>
</dbReference>
<dbReference type="SMART" id="SM00353">
    <property type="entry name" value="HLH"/>
    <property type="match status" value="1"/>
</dbReference>
<feature type="region of interest" description="Disordered" evidence="5">
    <location>
        <begin position="45"/>
        <end position="157"/>
    </location>
</feature>
<dbReference type="Proteomes" id="UP000596660">
    <property type="component" value="Unplaced"/>
</dbReference>
<dbReference type="PROSITE" id="PS50888">
    <property type="entry name" value="BHLH"/>
    <property type="match status" value="1"/>
</dbReference>
<evidence type="ECO:0000313" key="7">
    <source>
        <dbReference type="EnsemblPlants" id="AUR62009509-RA:cds"/>
    </source>
</evidence>
<evidence type="ECO:0000259" key="6">
    <source>
        <dbReference type="PROSITE" id="PS50888"/>
    </source>
</evidence>
<dbReference type="Gramene" id="AUR62009509-RA">
    <property type="protein sequence ID" value="AUR62009509-RA:cds"/>
    <property type="gene ID" value="AUR62009509"/>
</dbReference>
<keyword evidence="8" id="KW-1185">Reference proteome</keyword>
<dbReference type="InterPro" id="IPR024097">
    <property type="entry name" value="bHLH_ZIP_TF"/>
</dbReference>
<keyword evidence="2" id="KW-0805">Transcription regulation</keyword>
<sequence length="342" mass="37663">MAAFQQYPASFLVDSVFMPAIKTPEIGAFNEFIAKSNQFYASSEKSQDPFTIYSQEGSSIDNEPSSVSEKQRTESLSMADKGDSSDQMTQSSVPVDKKRKSRKGSSSNSANSKDVKQAKCKKQKEDKEAMKDTSDEPPKGYIHVRARRGQATDSHSLAERVRREKISERMKTLQAIVPGCDKVTGKALMLDEIINYVQSLQSQVEFLSMKLASLDPMVYNFGLMDHDPMMFGTQAMTNGMTLPMQPLVQPTSNGGSSIDQPQAFATTNAVSCSTTSSASTPTFTSPVVDSSTSLIQQQEQKPSLLPLQKDALLIPSLGFPDQDADDYMYWGYHKSGRFTVKT</sequence>
<dbReference type="GO" id="GO:0005634">
    <property type="term" value="C:nucleus"/>
    <property type="evidence" value="ECO:0007669"/>
    <property type="project" value="UniProtKB-SubCell"/>
</dbReference>
<feature type="compositionally biased region" description="Basic and acidic residues" evidence="5">
    <location>
        <begin position="113"/>
        <end position="138"/>
    </location>
</feature>
<evidence type="ECO:0000256" key="1">
    <source>
        <dbReference type="ARBA" id="ARBA00004123"/>
    </source>
</evidence>
<evidence type="ECO:0000256" key="5">
    <source>
        <dbReference type="SAM" id="MobiDB-lite"/>
    </source>
</evidence>
<dbReference type="GO" id="GO:0046983">
    <property type="term" value="F:protein dimerization activity"/>
    <property type="evidence" value="ECO:0007669"/>
    <property type="project" value="InterPro"/>
</dbReference>
<organism evidence="7 8">
    <name type="scientific">Chenopodium quinoa</name>
    <name type="common">Quinoa</name>
    <dbReference type="NCBI Taxonomy" id="63459"/>
    <lineage>
        <taxon>Eukaryota</taxon>
        <taxon>Viridiplantae</taxon>
        <taxon>Streptophyta</taxon>
        <taxon>Embryophyta</taxon>
        <taxon>Tracheophyta</taxon>
        <taxon>Spermatophyta</taxon>
        <taxon>Magnoliopsida</taxon>
        <taxon>eudicotyledons</taxon>
        <taxon>Gunneridae</taxon>
        <taxon>Pentapetalae</taxon>
        <taxon>Caryophyllales</taxon>
        <taxon>Chenopodiaceae</taxon>
        <taxon>Chenopodioideae</taxon>
        <taxon>Atripliceae</taxon>
        <taxon>Chenopodium</taxon>
    </lineage>
</organism>
<dbReference type="EnsemblPlants" id="AUR62009509-RA">
    <property type="protein sequence ID" value="AUR62009509-RA:cds"/>
    <property type="gene ID" value="AUR62009509"/>
</dbReference>
<name>A0A803LCC0_CHEQI</name>
<feature type="domain" description="BHLH" evidence="6">
    <location>
        <begin position="150"/>
        <end position="200"/>
    </location>
</feature>
<reference evidence="7" key="2">
    <citation type="submission" date="2021-03" db="UniProtKB">
        <authorList>
            <consortium name="EnsemblPlants"/>
        </authorList>
    </citation>
    <scope>IDENTIFICATION</scope>
</reference>
<comment type="subcellular location">
    <subcellularLocation>
        <location evidence="1">Nucleus</location>
    </subcellularLocation>
</comment>
<dbReference type="InterPro" id="IPR036638">
    <property type="entry name" value="HLH_DNA-bd_sf"/>
</dbReference>
<proteinExistence type="predicted"/>
<dbReference type="InterPro" id="IPR011598">
    <property type="entry name" value="bHLH_dom"/>
</dbReference>
<dbReference type="PANTHER" id="PTHR12565">
    <property type="entry name" value="STEROL REGULATORY ELEMENT-BINDING PROTEIN"/>
    <property type="match status" value="1"/>
</dbReference>
<evidence type="ECO:0000256" key="4">
    <source>
        <dbReference type="ARBA" id="ARBA00023242"/>
    </source>
</evidence>
<dbReference type="Gene3D" id="4.10.280.10">
    <property type="entry name" value="Helix-loop-helix DNA-binding domain"/>
    <property type="match status" value="1"/>
</dbReference>
<accession>A0A803LCC0</accession>
<keyword evidence="3" id="KW-0804">Transcription</keyword>
<keyword evidence="4" id="KW-0539">Nucleus</keyword>
<dbReference type="AlphaFoldDB" id="A0A803LCC0"/>
<evidence type="ECO:0000256" key="3">
    <source>
        <dbReference type="ARBA" id="ARBA00023163"/>
    </source>
</evidence>
<dbReference type="Pfam" id="PF00010">
    <property type="entry name" value="HLH"/>
    <property type="match status" value="1"/>
</dbReference>
<dbReference type="CDD" id="cd18919">
    <property type="entry name" value="bHLH_AtBPE_like"/>
    <property type="match status" value="1"/>
</dbReference>